<evidence type="ECO:0000313" key="1">
    <source>
        <dbReference type="EMBL" id="PKC58026.1"/>
    </source>
</evidence>
<dbReference type="AlphaFoldDB" id="A0A2N0R3Y3"/>
<dbReference type="SUPFAM" id="SSF52047">
    <property type="entry name" value="RNI-like"/>
    <property type="match status" value="1"/>
</dbReference>
<dbReference type="Gene3D" id="3.80.10.10">
    <property type="entry name" value="Ribonuclease Inhibitor"/>
    <property type="match status" value="1"/>
</dbReference>
<accession>A0A2N0R3Y3</accession>
<dbReference type="Proteomes" id="UP000232688">
    <property type="component" value="Unassembled WGS sequence"/>
</dbReference>
<comment type="caution">
    <text evidence="1">The sequence shown here is derived from an EMBL/GenBank/DDBJ whole genome shotgun (WGS) entry which is preliminary data.</text>
</comment>
<dbReference type="VEuPathDB" id="FungiDB:RhiirA1_471592"/>
<sequence length="385" mass="44710">MSDLPGDCLILIFYELKYDPNSLYSSSNQSLSFNKLYDTIIYLLPTSSKQLLIENEVVSIPTHFLNNKPLFNYISFSSEISTDLIDEMESALIKKDHKYLKKTLPLHQYPGTSTFFSRLHTLSIGKFVSLISEKLFEMAKFCQNIEDLEIWDCGEAIPGLIKFIDNQKNLQSLALHCHKTTMILQLSEVIERKADTLIKFGISHVLLSPKFFSSLTNLIYLKFISRYYNNNNEQELQELQRCLSIASFPNLLYLKTKYLPRHEVCMLIENSHGNIKNIDIRNDDNFGYTKRLYKSIAINCPKIESLAINIQFKNLGGIKEIFLNCTRLNILELYIVDIEDEEDNCDEISNILADYSPKTFKIFSFNKDFIFSVDGLQNFFEKMER</sequence>
<proteinExistence type="predicted"/>
<dbReference type="EMBL" id="LLXH01001653">
    <property type="protein sequence ID" value="PKC58026.1"/>
    <property type="molecule type" value="Genomic_DNA"/>
</dbReference>
<evidence type="ECO:0000313" key="2">
    <source>
        <dbReference type="Proteomes" id="UP000232688"/>
    </source>
</evidence>
<reference evidence="1 2" key="1">
    <citation type="submission" date="2017-10" db="EMBL/GenBank/DDBJ databases">
        <title>Extensive intraspecific genome diversity in a model arbuscular mycorrhizal fungus.</title>
        <authorList>
            <person name="Chen E.C.H."/>
            <person name="Morin E."/>
            <person name="Baudet D."/>
            <person name="Noel J."/>
            <person name="Ndikumana S."/>
            <person name="Charron P."/>
            <person name="St-Onge C."/>
            <person name="Giorgi J."/>
            <person name="Grigoriev I.V."/>
            <person name="Roux C."/>
            <person name="Martin F.M."/>
            <person name="Corradi N."/>
        </authorList>
    </citation>
    <scope>NUCLEOTIDE SEQUENCE [LARGE SCALE GENOMIC DNA]</scope>
    <source>
        <strain evidence="1 2">A1</strain>
    </source>
</reference>
<evidence type="ECO:0008006" key="3">
    <source>
        <dbReference type="Google" id="ProtNLM"/>
    </source>
</evidence>
<gene>
    <name evidence="1" type="ORF">RhiirA1_471592</name>
</gene>
<reference evidence="1 2" key="2">
    <citation type="submission" date="2017-10" db="EMBL/GenBank/DDBJ databases">
        <title>Genome analyses suggest a sexual origin of heterokaryosis in a supposedly ancient asexual fungus.</title>
        <authorList>
            <person name="Corradi N."/>
            <person name="Sedzielewska K."/>
            <person name="Noel J."/>
            <person name="Charron P."/>
            <person name="Farinelli L."/>
            <person name="Marton T."/>
            <person name="Kruger M."/>
            <person name="Pelin A."/>
            <person name="Brachmann A."/>
            <person name="Corradi N."/>
        </authorList>
    </citation>
    <scope>NUCLEOTIDE SEQUENCE [LARGE SCALE GENOMIC DNA]</scope>
    <source>
        <strain evidence="1 2">A1</strain>
    </source>
</reference>
<dbReference type="VEuPathDB" id="FungiDB:RhiirFUN_014709"/>
<name>A0A2N0R3Y3_9GLOM</name>
<protein>
    <recommendedName>
        <fullName evidence="3">F-box domain-containing protein</fullName>
    </recommendedName>
</protein>
<organism evidence="1 2">
    <name type="scientific">Rhizophagus irregularis</name>
    <dbReference type="NCBI Taxonomy" id="588596"/>
    <lineage>
        <taxon>Eukaryota</taxon>
        <taxon>Fungi</taxon>
        <taxon>Fungi incertae sedis</taxon>
        <taxon>Mucoromycota</taxon>
        <taxon>Glomeromycotina</taxon>
        <taxon>Glomeromycetes</taxon>
        <taxon>Glomerales</taxon>
        <taxon>Glomeraceae</taxon>
        <taxon>Rhizophagus</taxon>
    </lineage>
</organism>
<dbReference type="InterPro" id="IPR032675">
    <property type="entry name" value="LRR_dom_sf"/>
</dbReference>